<gene>
    <name evidence="2" type="ORF">HKB21_02415</name>
</gene>
<evidence type="ECO:0000313" key="2">
    <source>
        <dbReference type="EMBL" id="NMU24474.1"/>
    </source>
</evidence>
<dbReference type="SUPFAM" id="SSF46689">
    <property type="entry name" value="Homeodomain-like"/>
    <property type="match status" value="1"/>
</dbReference>
<evidence type="ECO:0000259" key="1">
    <source>
        <dbReference type="Pfam" id="PF02796"/>
    </source>
</evidence>
<proteinExistence type="predicted"/>
<feature type="domain" description="Resolvase HTH" evidence="1">
    <location>
        <begin position="26"/>
        <end position="62"/>
    </location>
</feature>
<reference evidence="2 3" key="1">
    <citation type="submission" date="2020-04" db="EMBL/GenBank/DDBJ databases">
        <title>Whole-genome sequencing of Vibrio spp. from China reveals different genetic environments of blaCTX-M-14 among diverse lineages.</title>
        <authorList>
            <person name="Zheng Z."/>
            <person name="Ye L."/>
            <person name="Chen S."/>
        </authorList>
    </citation>
    <scope>NUCLEOTIDE SEQUENCE [LARGE SCALE GENOMIC DNA]</scope>
    <source>
        <strain evidence="2 3">Vb0574</strain>
    </source>
</reference>
<name>A0A7Y0S197_VIBPH</name>
<dbReference type="EMBL" id="JABCLD010000333">
    <property type="protein sequence ID" value="NMU24474.1"/>
    <property type="molecule type" value="Genomic_DNA"/>
</dbReference>
<dbReference type="GO" id="GO:0003677">
    <property type="term" value="F:DNA binding"/>
    <property type="evidence" value="ECO:0007669"/>
    <property type="project" value="InterPro"/>
</dbReference>
<dbReference type="InterPro" id="IPR009057">
    <property type="entry name" value="Homeodomain-like_sf"/>
</dbReference>
<dbReference type="InterPro" id="IPR006120">
    <property type="entry name" value="Resolvase_HTH_dom"/>
</dbReference>
<protein>
    <submittedName>
        <fullName evidence="2">Helix-turn-helix domain-containing protein</fullName>
    </submittedName>
</protein>
<dbReference type="Proteomes" id="UP000555836">
    <property type="component" value="Unassembled WGS sequence"/>
</dbReference>
<dbReference type="Gene3D" id="1.10.10.60">
    <property type="entry name" value="Homeodomain-like"/>
    <property type="match status" value="1"/>
</dbReference>
<comment type="caution">
    <text evidence="2">The sequence shown here is derived from an EMBL/GenBank/DDBJ whole genome shotgun (WGS) entry which is preliminary data.</text>
</comment>
<dbReference type="Gene3D" id="6.10.250.10">
    <property type="match status" value="1"/>
</dbReference>
<accession>A0A7Y0S197</accession>
<evidence type="ECO:0000313" key="3">
    <source>
        <dbReference type="Proteomes" id="UP000555836"/>
    </source>
</evidence>
<organism evidence="2 3">
    <name type="scientific">Vibrio parahaemolyticus</name>
    <dbReference type="NCBI Taxonomy" id="670"/>
    <lineage>
        <taxon>Bacteria</taxon>
        <taxon>Pseudomonadati</taxon>
        <taxon>Pseudomonadota</taxon>
        <taxon>Gammaproteobacteria</taxon>
        <taxon>Vibrionales</taxon>
        <taxon>Vibrionaceae</taxon>
        <taxon>Vibrio</taxon>
    </lineage>
</organism>
<dbReference type="Pfam" id="PF02796">
    <property type="entry name" value="HTH_7"/>
    <property type="match status" value="1"/>
</dbReference>
<dbReference type="AlphaFoldDB" id="A0A7Y0S197"/>
<sequence>MNDRQRILERTNEGRVEVRLKGVKFGRKRSIDRKLLFALHKDGIGATQISLRLKIARSTVIRF</sequence>
<dbReference type="GO" id="GO:0000150">
    <property type="term" value="F:DNA strand exchange activity"/>
    <property type="evidence" value="ECO:0007669"/>
    <property type="project" value="InterPro"/>
</dbReference>